<protein>
    <recommendedName>
        <fullName evidence="3">GNAT family N-acetyltransferase</fullName>
    </recommendedName>
</protein>
<dbReference type="EMBL" id="AP035768">
    <property type="protein sequence ID" value="BFO19042.1"/>
    <property type="molecule type" value="Genomic_DNA"/>
</dbReference>
<gene>
    <name evidence="2" type="ORF">SHKM778_54300</name>
</gene>
<dbReference type="InterPro" id="IPR016181">
    <property type="entry name" value="Acyl_CoA_acyltransferase"/>
</dbReference>
<evidence type="ECO:0000256" key="1">
    <source>
        <dbReference type="SAM" id="MobiDB-lite"/>
    </source>
</evidence>
<evidence type="ECO:0008006" key="3">
    <source>
        <dbReference type="Google" id="ProtNLM"/>
    </source>
</evidence>
<feature type="compositionally biased region" description="Low complexity" evidence="1">
    <location>
        <begin position="79"/>
        <end position="98"/>
    </location>
</feature>
<name>A0AAT9HNX2_9ACTN</name>
<feature type="region of interest" description="Disordered" evidence="1">
    <location>
        <begin position="57"/>
        <end position="98"/>
    </location>
</feature>
<reference evidence="2" key="2">
    <citation type="submission" date="2024-07" db="EMBL/GenBank/DDBJ databases">
        <title>Streptomyces haneummycinica sp. nov., a new antibiotic-producing actinobacterium isolated from marine sediment.</title>
        <authorList>
            <person name="Uemura M."/>
            <person name="Hamada M."/>
            <person name="Hirano S."/>
            <person name="Kobayashi K."/>
            <person name="Ohshiro T."/>
            <person name="Kobayashi T."/>
            <person name="Terahara T."/>
        </authorList>
    </citation>
    <scope>NUCLEOTIDE SEQUENCE</scope>
    <source>
        <strain evidence="2">KM77-8</strain>
    </source>
</reference>
<sequence length="98" mass="10044">MGALLSTPQPGLDTDPFDAYCDHLLVREETSGQVVGTYRLLPPERAGIAGRLYAEGSSTSPGWTRYGRPSSRSAAAVCTPTTGTGRSSGSSGPASPAT</sequence>
<dbReference type="Gene3D" id="3.40.630.30">
    <property type="match status" value="1"/>
</dbReference>
<proteinExistence type="predicted"/>
<reference evidence="2" key="1">
    <citation type="submission" date="2024-06" db="EMBL/GenBank/DDBJ databases">
        <authorList>
            <consortium name="consrtm"/>
            <person name="Uemura M."/>
            <person name="Terahara T."/>
        </authorList>
    </citation>
    <scope>NUCLEOTIDE SEQUENCE</scope>
    <source>
        <strain evidence="2">KM77-8</strain>
    </source>
</reference>
<accession>A0AAT9HNX2</accession>
<dbReference type="Pfam" id="PF13444">
    <property type="entry name" value="Acetyltransf_5"/>
    <property type="match status" value="1"/>
</dbReference>
<organism evidence="2">
    <name type="scientific">Streptomyces haneummycinicus</name>
    <dbReference type="NCBI Taxonomy" id="3074435"/>
    <lineage>
        <taxon>Bacteria</taxon>
        <taxon>Bacillati</taxon>
        <taxon>Actinomycetota</taxon>
        <taxon>Actinomycetes</taxon>
        <taxon>Kitasatosporales</taxon>
        <taxon>Streptomycetaceae</taxon>
        <taxon>Streptomyces</taxon>
    </lineage>
</organism>
<dbReference type="SUPFAM" id="SSF55729">
    <property type="entry name" value="Acyl-CoA N-acyltransferases (Nat)"/>
    <property type="match status" value="1"/>
</dbReference>
<evidence type="ECO:0000313" key="2">
    <source>
        <dbReference type="EMBL" id="BFO19042.1"/>
    </source>
</evidence>
<dbReference type="AlphaFoldDB" id="A0AAT9HNX2"/>